<dbReference type="InterPro" id="IPR036259">
    <property type="entry name" value="MFS_trans_sf"/>
</dbReference>
<dbReference type="GO" id="GO:0005886">
    <property type="term" value="C:plasma membrane"/>
    <property type="evidence" value="ECO:0007669"/>
    <property type="project" value="UniProtKB-SubCell"/>
</dbReference>
<gene>
    <name evidence="10" type="ordered locus">SNE_A15670</name>
</gene>
<feature type="transmembrane region" description="Helical" evidence="8">
    <location>
        <begin position="108"/>
        <end position="126"/>
    </location>
</feature>
<dbReference type="KEGG" id="sng:SNE_A15670"/>
<evidence type="ECO:0000313" key="11">
    <source>
        <dbReference type="Proteomes" id="UP000000496"/>
    </source>
</evidence>
<dbReference type="GO" id="GO:0022857">
    <property type="term" value="F:transmembrane transporter activity"/>
    <property type="evidence" value="ECO:0007669"/>
    <property type="project" value="InterPro"/>
</dbReference>
<dbReference type="eggNOG" id="COG2271">
    <property type="taxonomic scope" value="Bacteria"/>
</dbReference>
<keyword evidence="5 8" id="KW-0812">Transmembrane</keyword>
<reference evidence="10 11" key="2">
    <citation type="journal article" date="2011" name="Mol. Biol. Evol.">
        <title>Unity in variety--the pan-genome of the Chlamydiae.</title>
        <authorList>
            <person name="Collingro A."/>
            <person name="Tischler P."/>
            <person name="Weinmaier T."/>
            <person name="Penz T."/>
            <person name="Heinz E."/>
            <person name="Brunham R.C."/>
            <person name="Read T.D."/>
            <person name="Bavoil P.M."/>
            <person name="Sachse K."/>
            <person name="Kahane S."/>
            <person name="Friedman M.G."/>
            <person name="Rattei T."/>
            <person name="Myers G.S."/>
            <person name="Horn M."/>
        </authorList>
    </citation>
    <scope>NUCLEOTIDE SEQUENCE [LARGE SCALE GENOMIC DNA]</scope>
    <source>
        <strain evidence="11">ATCC VR-1471 / Z</strain>
    </source>
</reference>
<dbReference type="InterPro" id="IPR011701">
    <property type="entry name" value="MFS"/>
</dbReference>
<dbReference type="Pfam" id="PF07690">
    <property type="entry name" value="MFS_1"/>
    <property type="match status" value="1"/>
</dbReference>
<feature type="transmembrane region" description="Helical" evidence="8">
    <location>
        <begin position="196"/>
        <end position="216"/>
    </location>
</feature>
<dbReference type="AlphaFoldDB" id="F8L9C2"/>
<dbReference type="InterPro" id="IPR004638">
    <property type="entry name" value="EmrB-like"/>
</dbReference>
<name>F8L9C2_SIMNZ</name>
<evidence type="ECO:0000256" key="5">
    <source>
        <dbReference type="ARBA" id="ARBA00022692"/>
    </source>
</evidence>
<feature type="transmembrane region" description="Helical" evidence="8">
    <location>
        <begin position="48"/>
        <end position="67"/>
    </location>
</feature>
<feature type="transmembrane region" description="Helical" evidence="8">
    <location>
        <begin position="7"/>
        <end position="28"/>
    </location>
</feature>
<evidence type="ECO:0000313" key="10">
    <source>
        <dbReference type="EMBL" id="CCB89444.1"/>
    </source>
</evidence>
<sequence length="504" mass="54853">MKESAYRFWSSLGIGLGVLAGAMDWAIVQNALPAIQRDIGASISSLQWIMNSFGLFMTSLLVTMGRLGDVFGRRRIFNIGLLIFALSCLGAALSTTPFALIVARAFQGIGFAMLMPTSQALLTHAYPENEHGKAMGIWATLAGVGLVFGPVLGGIIVSLLSWNWIFYINIPIALASFVIVRAVVEESRNEEHPPHLDIKGIAIFILALGSLIFAIIEAPLWGWSSPTILSCFGAAVVLFVIYYFVEKKTDLPLIQFSFFKNRQFTAGALTIFCGCFMFWTTFFLMPLYLQNFRNETPWVSGLALLAAGIPFTVVSRFAGSAGDRIDKRWLIPSGMLLVVIAVFFFAWIGPSISLFWICLLLAIFGMGQGILWSPGTSLGISALPRSQTGVASGAITTIQETGGSIGIAIAGTIFTMAEMGRFQELSTKHQLNIPPVMAEKVKALLSAPEKLHAYLSHQAPLLQDKVITAFKTSFLHGFHSGMMIATFVSLVCLISIICLLRKKT</sequence>
<protein>
    <submittedName>
        <fullName evidence="10">Drug resistance transporter, EmrB/QacA subfamily</fullName>
    </submittedName>
</protein>
<feature type="transmembrane region" description="Helical" evidence="8">
    <location>
        <begin position="164"/>
        <end position="184"/>
    </location>
</feature>
<evidence type="ECO:0000256" key="2">
    <source>
        <dbReference type="ARBA" id="ARBA00008537"/>
    </source>
</evidence>
<comment type="similarity">
    <text evidence="2">Belongs to the major facilitator superfamily. EmrB family.</text>
</comment>
<dbReference type="HOGENOM" id="CLU_000960_28_3_0"/>
<dbReference type="EMBL" id="FR872582">
    <property type="protein sequence ID" value="CCB89444.1"/>
    <property type="molecule type" value="Genomic_DNA"/>
</dbReference>
<dbReference type="PROSITE" id="PS50850">
    <property type="entry name" value="MFS"/>
    <property type="match status" value="1"/>
</dbReference>
<keyword evidence="6 8" id="KW-1133">Transmembrane helix</keyword>
<evidence type="ECO:0000256" key="3">
    <source>
        <dbReference type="ARBA" id="ARBA00022448"/>
    </source>
</evidence>
<dbReference type="SUPFAM" id="SSF103473">
    <property type="entry name" value="MFS general substrate transporter"/>
    <property type="match status" value="2"/>
</dbReference>
<feature type="transmembrane region" description="Helical" evidence="8">
    <location>
        <begin position="394"/>
        <end position="417"/>
    </location>
</feature>
<evidence type="ECO:0000256" key="6">
    <source>
        <dbReference type="ARBA" id="ARBA00022989"/>
    </source>
</evidence>
<accession>F8L9C2</accession>
<dbReference type="OrthoDB" id="102502at2"/>
<dbReference type="PANTHER" id="PTHR42718">
    <property type="entry name" value="MAJOR FACILITATOR SUPERFAMILY MULTIDRUG TRANSPORTER MFSC"/>
    <property type="match status" value="1"/>
</dbReference>
<dbReference type="NCBIfam" id="TIGR00711">
    <property type="entry name" value="efflux_EmrB"/>
    <property type="match status" value="1"/>
</dbReference>
<evidence type="ECO:0000256" key="7">
    <source>
        <dbReference type="ARBA" id="ARBA00023136"/>
    </source>
</evidence>
<evidence type="ECO:0000259" key="9">
    <source>
        <dbReference type="PROSITE" id="PS50850"/>
    </source>
</evidence>
<feature type="transmembrane region" description="Helical" evidence="8">
    <location>
        <begin position="329"/>
        <end position="348"/>
    </location>
</feature>
<evidence type="ECO:0000256" key="4">
    <source>
        <dbReference type="ARBA" id="ARBA00022475"/>
    </source>
</evidence>
<comment type="subcellular location">
    <subcellularLocation>
        <location evidence="1">Cell membrane</location>
        <topology evidence="1">Multi-pass membrane protein</topology>
    </subcellularLocation>
</comment>
<feature type="transmembrane region" description="Helical" evidence="8">
    <location>
        <begin position="266"/>
        <end position="285"/>
    </location>
</feature>
<keyword evidence="11" id="KW-1185">Reference proteome</keyword>
<feature type="domain" description="Major facilitator superfamily (MFS) profile" evidence="9">
    <location>
        <begin position="10"/>
        <end position="504"/>
    </location>
</feature>
<dbReference type="InterPro" id="IPR020846">
    <property type="entry name" value="MFS_dom"/>
</dbReference>
<keyword evidence="3" id="KW-0813">Transport</keyword>
<dbReference type="RefSeq" id="WP_013943910.1">
    <property type="nucleotide sequence ID" value="NC_015713.1"/>
</dbReference>
<dbReference type="STRING" id="331113.SNE_A15670"/>
<reference key="1">
    <citation type="journal article" date="2011" name="Mol. Biol. Evol.">
        <title>Unity in variety -- the pan-genome of the Chlamydiae.</title>
        <authorList>
            <person name="Collingro A."/>
            <person name="Tischler P."/>
            <person name="Weinmaier T."/>
            <person name="Penz T."/>
            <person name="Heinz E."/>
            <person name="Brunham R.C."/>
            <person name="Read T.D."/>
            <person name="Bavoil P.M."/>
            <person name="Sachse K."/>
            <person name="Kahane S."/>
            <person name="Friedman M.G."/>
            <person name="Rattei T."/>
            <person name="Myers G.S.A."/>
            <person name="Horn M."/>
        </authorList>
    </citation>
    <scope>NUCLEOTIDE SEQUENCE</scope>
    <source>
        <strain>Z</strain>
    </source>
</reference>
<evidence type="ECO:0000256" key="1">
    <source>
        <dbReference type="ARBA" id="ARBA00004651"/>
    </source>
</evidence>
<keyword evidence="7 8" id="KW-0472">Membrane</keyword>
<feature type="transmembrane region" description="Helical" evidence="8">
    <location>
        <begin position="138"/>
        <end position="158"/>
    </location>
</feature>
<evidence type="ECO:0000256" key="8">
    <source>
        <dbReference type="SAM" id="Phobius"/>
    </source>
</evidence>
<dbReference type="PANTHER" id="PTHR42718:SF9">
    <property type="entry name" value="MAJOR FACILITATOR SUPERFAMILY MULTIDRUG TRANSPORTER MFSC"/>
    <property type="match status" value="1"/>
</dbReference>
<feature type="transmembrane region" description="Helical" evidence="8">
    <location>
        <begin position="222"/>
        <end position="245"/>
    </location>
</feature>
<feature type="transmembrane region" description="Helical" evidence="8">
    <location>
        <begin position="478"/>
        <end position="500"/>
    </location>
</feature>
<feature type="transmembrane region" description="Helical" evidence="8">
    <location>
        <begin position="297"/>
        <end position="317"/>
    </location>
</feature>
<organism evidence="10 11">
    <name type="scientific">Simkania negevensis (strain ATCC VR-1471 / DSM 27360 / Z)</name>
    <dbReference type="NCBI Taxonomy" id="331113"/>
    <lineage>
        <taxon>Bacteria</taxon>
        <taxon>Pseudomonadati</taxon>
        <taxon>Chlamydiota</taxon>
        <taxon>Chlamydiia</taxon>
        <taxon>Parachlamydiales</taxon>
        <taxon>Simkaniaceae</taxon>
        <taxon>Simkania</taxon>
    </lineage>
</organism>
<feature type="transmembrane region" description="Helical" evidence="8">
    <location>
        <begin position="354"/>
        <end position="373"/>
    </location>
</feature>
<proteinExistence type="inferred from homology"/>
<keyword evidence="4" id="KW-1003">Cell membrane</keyword>
<feature type="transmembrane region" description="Helical" evidence="8">
    <location>
        <begin position="79"/>
        <end position="102"/>
    </location>
</feature>
<dbReference type="eggNOG" id="COG0477">
    <property type="taxonomic scope" value="Bacteria"/>
</dbReference>
<dbReference type="Proteomes" id="UP000000496">
    <property type="component" value="Chromosome gsn.131"/>
</dbReference>
<dbReference type="CDD" id="cd17321">
    <property type="entry name" value="MFS_MMR_MDR_like"/>
    <property type="match status" value="1"/>
</dbReference>
<dbReference type="Gene3D" id="1.20.1720.10">
    <property type="entry name" value="Multidrug resistance protein D"/>
    <property type="match status" value="1"/>
</dbReference>
<dbReference type="Gene3D" id="1.20.1250.20">
    <property type="entry name" value="MFS general substrate transporter like domains"/>
    <property type="match status" value="1"/>
</dbReference>